<feature type="compositionally biased region" description="Basic and acidic residues" evidence="1">
    <location>
        <begin position="86"/>
        <end position="97"/>
    </location>
</feature>
<evidence type="ECO:0000256" key="1">
    <source>
        <dbReference type="SAM" id="MobiDB-lite"/>
    </source>
</evidence>
<feature type="region of interest" description="Disordered" evidence="1">
    <location>
        <begin position="343"/>
        <end position="384"/>
    </location>
</feature>
<feature type="compositionally biased region" description="Polar residues" evidence="1">
    <location>
        <begin position="259"/>
        <end position="276"/>
    </location>
</feature>
<evidence type="ECO:0000313" key="2">
    <source>
        <dbReference type="EMBL" id="KAF4451589.1"/>
    </source>
</evidence>
<feature type="region of interest" description="Disordered" evidence="1">
    <location>
        <begin position="305"/>
        <end position="324"/>
    </location>
</feature>
<dbReference type="AlphaFoldDB" id="A0A8H4NUD2"/>
<feature type="region of interest" description="Disordered" evidence="1">
    <location>
        <begin position="259"/>
        <end position="292"/>
    </location>
</feature>
<gene>
    <name evidence="2" type="ORF">F53441_5445</name>
</gene>
<protein>
    <submittedName>
        <fullName evidence="2">Uncharacterized protein</fullName>
    </submittedName>
</protein>
<keyword evidence="3" id="KW-1185">Reference proteome</keyword>
<proteinExistence type="predicted"/>
<dbReference type="EMBL" id="JAADJG010000213">
    <property type="protein sequence ID" value="KAF4451589.1"/>
    <property type="molecule type" value="Genomic_DNA"/>
</dbReference>
<feature type="region of interest" description="Disordered" evidence="1">
    <location>
        <begin position="1"/>
        <end position="38"/>
    </location>
</feature>
<evidence type="ECO:0000313" key="3">
    <source>
        <dbReference type="Proteomes" id="UP000605986"/>
    </source>
</evidence>
<comment type="caution">
    <text evidence="2">The sequence shown here is derived from an EMBL/GenBank/DDBJ whole genome shotgun (WGS) entry which is preliminary data.</text>
</comment>
<dbReference type="OrthoDB" id="3946700at2759"/>
<sequence>MGLPLFVAPVESDIPSKAAEKSSATSPPRSAIRRNARIDRRASHRRIFSIRDRLAADGSLRESGTLTGRDGRFLPWEEAGFPPDLETTRGPDGIRRARPFRDVLREMTRSNDRRRDLLGDGLDSIFRDGSNSRERNTSNSLPYDELEYGWWAAEAPSRPPRAPMAAPAAPSQAPEEDRAQAQRLPPIVLRRTLHRSPSDAEAVSQLQPQSLILHEAIRSSNNRRHPRHANMRSRGVDGLGDRERSLSPEVWDTLLSTLTPDPQPPSAGSSFASNIASQSTGATTTNTSFTVPEHDSNAMVDQACESGCEGSETEGPDPTLSVLERIRRRRAESRRVRVRVPDINADGYGDSMSVAPDLSQRRSPDGPVINSGRDTASTRSSRDRFLRSRSAWVGHLSVGNSDDEQAPERSRQHRESSATSGSNANAEDDWMGMQRIVRSLARREDIPDEWWAEAGLSRTLPGEGTE</sequence>
<feature type="compositionally biased region" description="Basic and acidic residues" evidence="1">
    <location>
        <begin position="406"/>
        <end position="416"/>
    </location>
</feature>
<reference evidence="2" key="1">
    <citation type="submission" date="2020-01" db="EMBL/GenBank/DDBJ databases">
        <title>Identification and distribution of gene clusters putatively required for synthesis of sphingolipid metabolism inhibitors in phylogenetically diverse species of the filamentous fungus Fusarium.</title>
        <authorList>
            <person name="Kim H.-S."/>
            <person name="Busman M."/>
            <person name="Brown D.W."/>
            <person name="Divon H."/>
            <person name="Uhlig S."/>
            <person name="Proctor R.H."/>
        </authorList>
    </citation>
    <scope>NUCLEOTIDE SEQUENCE</scope>
    <source>
        <strain evidence="2">NRRL 53441</strain>
    </source>
</reference>
<accession>A0A8H4NUD2</accession>
<feature type="region of interest" description="Disordered" evidence="1">
    <location>
        <begin position="396"/>
        <end position="431"/>
    </location>
</feature>
<dbReference type="Proteomes" id="UP000605986">
    <property type="component" value="Unassembled WGS sequence"/>
</dbReference>
<feature type="region of interest" description="Disordered" evidence="1">
    <location>
        <begin position="157"/>
        <end position="180"/>
    </location>
</feature>
<feature type="region of interest" description="Disordered" evidence="1">
    <location>
        <begin position="114"/>
        <end position="140"/>
    </location>
</feature>
<name>A0A8H4NUD2_9HYPO</name>
<feature type="region of interest" description="Disordered" evidence="1">
    <location>
        <begin position="59"/>
        <end position="97"/>
    </location>
</feature>
<feature type="compositionally biased region" description="Low complexity" evidence="1">
    <location>
        <begin position="277"/>
        <end position="290"/>
    </location>
</feature>
<organism evidence="2 3">
    <name type="scientific">Fusarium austroafricanum</name>
    <dbReference type="NCBI Taxonomy" id="2364996"/>
    <lineage>
        <taxon>Eukaryota</taxon>
        <taxon>Fungi</taxon>
        <taxon>Dikarya</taxon>
        <taxon>Ascomycota</taxon>
        <taxon>Pezizomycotina</taxon>
        <taxon>Sordariomycetes</taxon>
        <taxon>Hypocreomycetidae</taxon>
        <taxon>Hypocreales</taxon>
        <taxon>Nectriaceae</taxon>
        <taxon>Fusarium</taxon>
        <taxon>Fusarium concolor species complex</taxon>
    </lineage>
</organism>
<feature type="region of interest" description="Disordered" evidence="1">
    <location>
        <begin position="223"/>
        <end position="243"/>
    </location>
</feature>
<feature type="compositionally biased region" description="Low complexity" evidence="1">
    <location>
        <begin position="163"/>
        <end position="173"/>
    </location>
</feature>